<dbReference type="EMBL" id="CP136895">
    <property type="protein sequence ID" value="WOL10808.1"/>
    <property type="molecule type" value="Genomic_DNA"/>
</dbReference>
<evidence type="ECO:0000313" key="2">
    <source>
        <dbReference type="EMBL" id="WOL10808.1"/>
    </source>
</evidence>
<gene>
    <name evidence="2" type="ORF">Cni_G19567</name>
</gene>
<keyword evidence="1" id="KW-1133">Transmembrane helix</keyword>
<accession>A0AAQ3KPQ6</accession>
<dbReference type="Proteomes" id="UP001327560">
    <property type="component" value="Chromosome 6"/>
</dbReference>
<protein>
    <submittedName>
        <fullName evidence="2">Uncharacterized protein</fullName>
    </submittedName>
</protein>
<keyword evidence="1" id="KW-0472">Membrane</keyword>
<evidence type="ECO:0000256" key="1">
    <source>
        <dbReference type="SAM" id="Phobius"/>
    </source>
</evidence>
<proteinExistence type="predicted"/>
<name>A0AAQ3KPQ6_9LILI</name>
<sequence length="152" mass="16902">MQKEKSRLESIVAVDFSNVQVIQIGLRNQREANGWSGVDSNGHDAGNGISVGVGFTTTASLSKENIQDKVMHAPNGDDWFSSLDNRDRIGEEERWEFNDIFSERKNEIVSYSTFSLILFLDGFCLILILFSIRHSQIPAAVLDAHDSSPGNL</sequence>
<keyword evidence="1" id="KW-0812">Transmembrane</keyword>
<feature type="transmembrane region" description="Helical" evidence="1">
    <location>
        <begin position="108"/>
        <end position="132"/>
    </location>
</feature>
<evidence type="ECO:0000313" key="3">
    <source>
        <dbReference type="Proteomes" id="UP001327560"/>
    </source>
</evidence>
<organism evidence="2 3">
    <name type="scientific">Canna indica</name>
    <name type="common">Indian-shot</name>
    <dbReference type="NCBI Taxonomy" id="4628"/>
    <lineage>
        <taxon>Eukaryota</taxon>
        <taxon>Viridiplantae</taxon>
        <taxon>Streptophyta</taxon>
        <taxon>Embryophyta</taxon>
        <taxon>Tracheophyta</taxon>
        <taxon>Spermatophyta</taxon>
        <taxon>Magnoliopsida</taxon>
        <taxon>Liliopsida</taxon>
        <taxon>Zingiberales</taxon>
        <taxon>Cannaceae</taxon>
        <taxon>Canna</taxon>
    </lineage>
</organism>
<keyword evidence="3" id="KW-1185">Reference proteome</keyword>
<reference evidence="2 3" key="1">
    <citation type="submission" date="2023-10" db="EMBL/GenBank/DDBJ databases">
        <title>Chromosome-scale genome assembly provides insights into flower coloration mechanisms of Canna indica.</title>
        <authorList>
            <person name="Li C."/>
        </authorList>
    </citation>
    <scope>NUCLEOTIDE SEQUENCE [LARGE SCALE GENOMIC DNA]</scope>
    <source>
        <tissue evidence="2">Flower</tissue>
    </source>
</reference>
<dbReference type="AlphaFoldDB" id="A0AAQ3KPQ6"/>